<dbReference type="Proteomes" id="UP000009149">
    <property type="component" value="Chromosome"/>
</dbReference>
<gene>
    <name evidence="1" type="ordered locus">Minf_1302</name>
</gene>
<evidence type="ECO:0000313" key="2">
    <source>
        <dbReference type="Proteomes" id="UP000009149"/>
    </source>
</evidence>
<dbReference type="HOGENOM" id="CLU_3382673_0_0_0"/>
<dbReference type="EMBL" id="CP000975">
    <property type="protein sequence ID" value="ACD83356.1"/>
    <property type="molecule type" value="Genomic_DNA"/>
</dbReference>
<proteinExistence type="predicted"/>
<organism evidence="1 2">
    <name type="scientific">Methylacidiphilum infernorum (isolate V4)</name>
    <name type="common">Methylokorus infernorum (strain V4)</name>
    <dbReference type="NCBI Taxonomy" id="481448"/>
    <lineage>
        <taxon>Bacteria</taxon>
        <taxon>Pseudomonadati</taxon>
        <taxon>Verrucomicrobiota</taxon>
        <taxon>Methylacidiphilae</taxon>
        <taxon>Methylacidiphilales</taxon>
        <taxon>Methylacidiphilaceae</taxon>
        <taxon>Methylacidiphilum (ex Ratnadevi et al. 2023)</taxon>
    </lineage>
</organism>
<dbReference type="KEGG" id="min:Minf_1302"/>
<sequence length="33" mass="3905">MFRAILSPILRKMISFHTKFYFKAFGLLAHSMT</sequence>
<dbReference type="AlphaFoldDB" id="B3DVK3"/>
<reference evidence="1 2" key="1">
    <citation type="journal article" date="2008" name="Biol. Direct">
        <title>Complete genome sequence of the extremely acidophilic methanotroph isolate V4, Methylacidiphilum infernorum, a representative of the bacterial phylum Verrucomicrobia.</title>
        <authorList>
            <person name="Hou S."/>
            <person name="Makarova K.S."/>
            <person name="Saw J.H."/>
            <person name="Senin P."/>
            <person name="Ly B.V."/>
            <person name="Zhou Z."/>
            <person name="Ren Y."/>
            <person name="Wang J."/>
            <person name="Galperin M.Y."/>
            <person name="Omelchenko M.V."/>
            <person name="Wolf Y.I."/>
            <person name="Yutin N."/>
            <person name="Koonin E.V."/>
            <person name="Stott M.B."/>
            <person name="Mountain B.W."/>
            <person name="Crowe M.A."/>
            <person name="Smirnova A.V."/>
            <person name="Dunfield P.F."/>
            <person name="Feng L."/>
            <person name="Wang L."/>
            <person name="Alam M."/>
        </authorList>
    </citation>
    <scope>NUCLEOTIDE SEQUENCE [LARGE SCALE GENOMIC DNA]</scope>
    <source>
        <strain evidence="2">Isolate V4</strain>
    </source>
</reference>
<protein>
    <submittedName>
        <fullName evidence="1">Uncharacterized protein</fullName>
    </submittedName>
</protein>
<name>B3DVK3_METI4</name>
<accession>B3DVK3</accession>
<evidence type="ECO:0000313" key="1">
    <source>
        <dbReference type="EMBL" id="ACD83356.1"/>
    </source>
</evidence>